<reference evidence="10 11" key="1">
    <citation type="submission" date="2019-02" db="EMBL/GenBank/DDBJ databases">
        <title>Deep-cultivation of Planctomycetes and their phenomic and genomic characterization uncovers novel biology.</title>
        <authorList>
            <person name="Wiegand S."/>
            <person name="Jogler M."/>
            <person name="Boedeker C."/>
            <person name="Pinto D."/>
            <person name="Vollmers J."/>
            <person name="Rivas-Marin E."/>
            <person name="Kohn T."/>
            <person name="Peeters S.H."/>
            <person name="Heuer A."/>
            <person name="Rast P."/>
            <person name="Oberbeckmann S."/>
            <person name="Bunk B."/>
            <person name="Jeske O."/>
            <person name="Meyerdierks A."/>
            <person name="Storesund J.E."/>
            <person name="Kallscheuer N."/>
            <person name="Luecker S."/>
            <person name="Lage O.M."/>
            <person name="Pohl T."/>
            <person name="Merkel B.J."/>
            <person name="Hornburger P."/>
            <person name="Mueller R.-W."/>
            <person name="Bruemmer F."/>
            <person name="Labrenz M."/>
            <person name="Spormann A.M."/>
            <person name="Op den Camp H."/>
            <person name="Overmann J."/>
            <person name="Amann R."/>
            <person name="Jetten M.S.M."/>
            <person name="Mascher T."/>
            <person name="Medema M.H."/>
            <person name="Devos D.P."/>
            <person name="Kaster A.-K."/>
            <person name="Ovreas L."/>
            <person name="Rohde M."/>
            <person name="Galperin M.Y."/>
            <person name="Jogler C."/>
        </authorList>
    </citation>
    <scope>NUCLEOTIDE SEQUENCE [LARGE SCALE GENOMIC DNA]</scope>
    <source>
        <strain evidence="10 11">Pan265</strain>
    </source>
</reference>
<dbReference type="InterPro" id="IPR035097">
    <property type="entry name" value="M29_N-terminal"/>
</dbReference>
<evidence type="ECO:0000256" key="8">
    <source>
        <dbReference type="ARBA" id="ARBA00022801"/>
    </source>
</evidence>
<sequence>MRDPRIEKLAEVLVDYSTEVRAKQIVRITSDPVAMPLVEAVYERCLRAGAYPYVKLQPDSVTDLFFAHGSDEQLGYVSPLALHEIETIDVSIGFWADTNTRSRSRVEPRRLGLASAARKPIFDVFLRRAAAVDKPEDYPGVKPLRWVGTQYPTLASAQDAEMSLTEYEDFVFGAGHLDAVNPASVWAGIKEKQEKLRAYLTGKKELRFRASNGTDLRVNVEGMTWVNCCGESNFPDGEVFTGPNLEASDGGVNGVVRYSFPAVYQGRAAEGVELVFERGRVVKASAEKGEAFLLAMLDQDEGARNLGEIAIGTNYSITEFSRNTLFDEKIGGTFHAAVGEGYPETGNTNKSGLHWDMVCDLRSPANGGVHETGGTIEVDGEVISRDGKFVFEGWPGG</sequence>
<dbReference type="Pfam" id="PF02073">
    <property type="entry name" value="Peptidase_M29"/>
    <property type="match status" value="1"/>
</dbReference>
<dbReference type="SUPFAM" id="SSF144052">
    <property type="entry name" value="Thermophilic metalloprotease-like"/>
    <property type="match status" value="1"/>
</dbReference>
<evidence type="ECO:0000256" key="4">
    <source>
        <dbReference type="ARBA" id="ARBA00008236"/>
    </source>
</evidence>
<evidence type="ECO:0000313" key="10">
    <source>
        <dbReference type="EMBL" id="QDU72266.1"/>
    </source>
</evidence>
<dbReference type="OrthoDB" id="9803993at2"/>
<dbReference type="InterPro" id="IPR052170">
    <property type="entry name" value="M29_Exopeptidase"/>
</dbReference>
<dbReference type="PANTHER" id="PTHR34448:SF1">
    <property type="entry name" value="BLL6088 PROTEIN"/>
    <property type="match status" value="1"/>
</dbReference>
<gene>
    <name evidence="10" type="ORF">Pan265_21300</name>
</gene>
<dbReference type="KEGG" id="mcad:Pan265_21300"/>
<dbReference type="EC" id="3.4.11.-" evidence="10"/>
<comment type="similarity">
    <text evidence="4">Belongs to the peptidase M29 family.</text>
</comment>
<dbReference type="GO" id="GO:0046872">
    <property type="term" value="F:metal ion binding"/>
    <property type="evidence" value="ECO:0007669"/>
    <property type="project" value="UniProtKB-KW"/>
</dbReference>
<comment type="cofactor">
    <cofactor evidence="3">
        <name>Zn(2+)</name>
        <dbReference type="ChEBI" id="CHEBI:29105"/>
    </cofactor>
</comment>
<keyword evidence="8 10" id="KW-0378">Hydrolase</keyword>
<keyword evidence="11" id="KW-1185">Reference proteome</keyword>
<evidence type="ECO:0000256" key="9">
    <source>
        <dbReference type="ARBA" id="ARBA00023049"/>
    </source>
</evidence>
<accession>A0A518BZ70</accession>
<dbReference type="EMBL" id="CP036280">
    <property type="protein sequence ID" value="QDU72266.1"/>
    <property type="molecule type" value="Genomic_DNA"/>
</dbReference>
<evidence type="ECO:0000256" key="1">
    <source>
        <dbReference type="ARBA" id="ARBA00001941"/>
    </source>
</evidence>
<name>A0A518BZ70_9BACT</name>
<evidence type="ECO:0000256" key="5">
    <source>
        <dbReference type="ARBA" id="ARBA00022438"/>
    </source>
</evidence>
<dbReference type="AlphaFoldDB" id="A0A518BZ70"/>
<evidence type="ECO:0000256" key="2">
    <source>
        <dbReference type="ARBA" id="ARBA00001946"/>
    </source>
</evidence>
<dbReference type="PANTHER" id="PTHR34448">
    <property type="entry name" value="AMINOPEPTIDASE"/>
    <property type="match status" value="1"/>
</dbReference>
<comment type="cofactor">
    <cofactor evidence="1">
        <name>Co(2+)</name>
        <dbReference type="ChEBI" id="CHEBI:48828"/>
    </cofactor>
</comment>
<evidence type="ECO:0000313" key="11">
    <source>
        <dbReference type="Proteomes" id="UP000320386"/>
    </source>
</evidence>
<keyword evidence="9" id="KW-0482">Metalloprotease</keyword>
<dbReference type="RefSeq" id="WP_145446437.1">
    <property type="nucleotide sequence ID" value="NZ_CP036280.1"/>
</dbReference>
<dbReference type="Gene3D" id="3.40.1830.10">
    <property type="entry name" value="Thermophilic metalloprotease (M29)"/>
    <property type="match status" value="1"/>
</dbReference>
<comment type="cofactor">
    <cofactor evidence="2">
        <name>Mg(2+)</name>
        <dbReference type="ChEBI" id="CHEBI:18420"/>
    </cofactor>
</comment>
<dbReference type="GO" id="GO:0004177">
    <property type="term" value="F:aminopeptidase activity"/>
    <property type="evidence" value="ECO:0007669"/>
    <property type="project" value="UniProtKB-KW"/>
</dbReference>
<keyword evidence="7" id="KW-0479">Metal-binding</keyword>
<dbReference type="GO" id="GO:0006508">
    <property type="term" value="P:proteolysis"/>
    <property type="evidence" value="ECO:0007669"/>
    <property type="project" value="UniProtKB-KW"/>
</dbReference>
<protein>
    <submittedName>
        <fullName evidence="10">Aminopeptidase 2</fullName>
        <ecNumber evidence="10">3.4.11.-</ecNumber>
    </submittedName>
</protein>
<evidence type="ECO:0000256" key="3">
    <source>
        <dbReference type="ARBA" id="ARBA00001947"/>
    </source>
</evidence>
<dbReference type="InterPro" id="IPR000787">
    <property type="entry name" value="Peptidase_M29"/>
</dbReference>
<evidence type="ECO:0000256" key="7">
    <source>
        <dbReference type="ARBA" id="ARBA00022723"/>
    </source>
</evidence>
<organism evidence="10 11">
    <name type="scientific">Mucisphaera calidilacus</name>
    <dbReference type="NCBI Taxonomy" id="2527982"/>
    <lineage>
        <taxon>Bacteria</taxon>
        <taxon>Pseudomonadati</taxon>
        <taxon>Planctomycetota</taxon>
        <taxon>Phycisphaerae</taxon>
        <taxon>Phycisphaerales</taxon>
        <taxon>Phycisphaeraceae</taxon>
        <taxon>Mucisphaera</taxon>
    </lineage>
</organism>
<keyword evidence="6" id="KW-0645">Protease</keyword>
<dbReference type="Proteomes" id="UP000320386">
    <property type="component" value="Chromosome"/>
</dbReference>
<proteinExistence type="inferred from homology"/>
<keyword evidence="5 10" id="KW-0031">Aminopeptidase</keyword>
<dbReference type="GO" id="GO:0008237">
    <property type="term" value="F:metallopeptidase activity"/>
    <property type="evidence" value="ECO:0007669"/>
    <property type="project" value="UniProtKB-KW"/>
</dbReference>
<evidence type="ECO:0000256" key="6">
    <source>
        <dbReference type="ARBA" id="ARBA00022670"/>
    </source>
</evidence>